<dbReference type="PANTHER" id="PTHR35317">
    <property type="entry name" value="OS04G0629600 PROTEIN"/>
    <property type="match status" value="1"/>
</dbReference>
<comment type="caution">
    <text evidence="1">The sequence shown here is derived from an EMBL/GenBank/DDBJ whole genome shotgun (WGS) entry which is preliminary data.</text>
</comment>
<dbReference type="EMBL" id="JACGWJ010000007">
    <property type="protein sequence ID" value="KAL0409597.1"/>
    <property type="molecule type" value="Genomic_DNA"/>
</dbReference>
<sequence length="185" mass="21530">MERELEIVLGVMGLDHSLMEDSLPSLTNKSTSEENREKERWEKSNSMCVMIMKKSIPEAFNGTMSETLTKSKNFLAHIEKRFVKNEKVEIGTFLRNRISKRYTDKRNIREYITEISHLASKLKALKLDLSQDLLVHLVLISLPTQSSQFKVSYNDRDSPRLPRTDVHRHSQRVRWPDIEPGSDTT</sequence>
<dbReference type="PANTHER" id="PTHR35317:SF43">
    <property type="entry name" value="TRANSMEMBRANE PROTEIN"/>
    <property type="match status" value="1"/>
</dbReference>
<organism evidence="1">
    <name type="scientific">Sesamum radiatum</name>
    <name type="common">Black benniseed</name>
    <dbReference type="NCBI Taxonomy" id="300843"/>
    <lineage>
        <taxon>Eukaryota</taxon>
        <taxon>Viridiplantae</taxon>
        <taxon>Streptophyta</taxon>
        <taxon>Embryophyta</taxon>
        <taxon>Tracheophyta</taxon>
        <taxon>Spermatophyta</taxon>
        <taxon>Magnoliopsida</taxon>
        <taxon>eudicotyledons</taxon>
        <taxon>Gunneridae</taxon>
        <taxon>Pentapetalae</taxon>
        <taxon>asterids</taxon>
        <taxon>lamiids</taxon>
        <taxon>Lamiales</taxon>
        <taxon>Pedaliaceae</taxon>
        <taxon>Sesamum</taxon>
    </lineage>
</organism>
<name>A0AAW2TZ63_SESRA</name>
<dbReference type="Pfam" id="PF14223">
    <property type="entry name" value="Retrotran_gag_2"/>
    <property type="match status" value="1"/>
</dbReference>
<accession>A0AAW2TZ63</accession>
<evidence type="ECO:0000313" key="1">
    <source>
        <dbReference type="EMBL" id="KAL0409597.1"/>
    </source>
</evidence>
<protein>
    <submittedName>
        <fullName evidence="1">Uncharacterized protein</fullName>
    </submittedName>
</protein>
<gene>
    <name evidence="1" type="ORF">Sradi_1894100</name>
</gene>
<dbReference type="AlphaFoldDB" id="A0AAW2TZ63"/>
<reference evidence="1" key="2">
    <citation type="journal article" date="2024" name="Plant">
        <title>Genomic evolution and insights into agronomic trait innovations of Sesamum species.</title>
        <authorList>
            <person name="Miao H."/>
            <person name="Wang L."/>
            <person name="Qu L."/>
            <person name="Liu H."/>
            <person name="Sun Y."/>
            <person name="Le M."/>
            <person name="Wang Q."/>
            <person name="Wei S."/>
            <person name="Zheng Y."/>
            <person name="Lin W."/>
            <person name="Duan Y."/>
            <person name="Cao H."/>
            <person name="Xiong S."/>
            <person name="Wang X."/>
            <person name="Wei L."/>
            <person name="Li C."/>
            <person name="Ma Q."/>
            <person name="Ju M."/>
            <person name="Zhao R."/>
            <person name="Li G."/>
            <person name="Mu C."/>
            <person name="Tian Q."/>
            <person name="Mei H."/>
            <person name="Zhang T."/>
            <person name="Gao T."/>
            <person name="Zhang H."/>
        </authorList>
    </citation>
    <scope>NUCLEOTIDE SEQUENCE</scope>
    <source>
        <strain evidence="1">G02</strain>
    </source>
</reference>
<proteinExistence type="predicted"/>
<reference evidence="1" key="1">
    <citation type="submission" date="2020-06" db="EMBL/GenBank/DDBJ databases">
        <authorList>
            <person name="Li T."/>
            <person name="Hu X."/>
            <person name="Zhang T."/>
            <person name="Song X."/>
            <person name="Zhang H."/>
            <person name="Dai N."/>
            <person name="Sheng W."/>
            <person name="Hou X."/>
            <person name="Wei L."/>
        </authorList>
    </citation>
    <scope>NUCLEOTIDE SEQUENCE</scope>
    <source>
        <strain evidence="1">G02</strain>
        <tissue evidence="1">Leaf</tissue>
    </source>
</reference>